<dbReference type="AlphaFoldDB" id="A0A3B0Y492"/>
<dbReference type="InterPro" id="IPR027843">
    <property type="entry name" value="DUF4440"/>
</dbReference>
<dbReference type="SUPFAM" id="SSF54427">
    <property type="entry name" value="NTF2-like"/>
    <property type="match status" value="1"/>
</dbReference>
<sequence length="125" mass="14246">MNNSSETQIEECEEILKNAMLKSDISELDKLLADNLIFINHLGQLMSKQDDLEAHKTGILKINKITLTDRTIKTYSNIAVVTVKAHIIGSFNGVKSDNYFRFTRIWNKSKNKKWHVISAHSSILS</sequence>
<protein>
    <recommendedName>
        <fullName evidence="1">DUF4440 domain-containing protein</fullName>
    </recommendedName>
</protein>
<gene>
    <name evidence="2" type="ORF">MNBD_GAMMA09-2004</name>
</gene>
<dbReference type="InterPro" id="IPR032710">
    <property type="entry name" value="NTF2-like_dom_sf"/>
</dbReference>
<accession>A0A3B0Y492</accession>
<dbReference type="EMBL" id="UOFI01000189">
    <property type="protein sequence ID" value="VAW70182.1"/>
    <property type="molecule type" value="Genomic_DNA"/>
</dbReference>
<organism evidence="2">
    <name type="scientific">hydrothermal vent metagenome</name>
    <dbReference type="NCBI Taxonomy" id="652676"/>
    <lineage>
        <taxon>unclassified sequences</taxon>
        <taxon>metagenomes</taxon>
        <taxon>ecological metagenomes</taxon>
    </lineage>
</organism>
<dbReference type="Pfam" id="PF14534">
    <property type="entry name" value="DUF4440"/>
    <property type="match status" value="1"/>
</dbReference>
<evidence type="ECO:0000259" key="1">
    <source>
        <dbReference type="Pfam" id="PF14534"/>
    </source>
</evidence>
<evidence type="ECO:0000313" key="2">
    <source>
        <dbReference type="EMBL" id="VAW70182.1"/>
    </source>
</evidence>
<name>A0A3B0Y492_9ZZZZ</name>
<feature type="domain" description="DUF4440" evidence="1">
    <location>
        <begin position="9"/>
        <end position="115"/>
    </location>
</feature>
<reference evidence="2" key="1">
    <citation type="submission" date="2018-06" db="EMBL/GenBank/DDBJ databases">
        <authorList>
            <person name="Zhirakovskaya E."/>
        </authorList>
    </citation>
    <scope>NUCLEOTIDE SEQUENCE</scope>
</reference>
<dbReference type="Gene3D" id="3.10.450.50">
    <property type="match status" value="1"/>
</dbReference>
<proteinExistence type="predicted"/>